<dbReference type="InterPro" id="IPR017850">
    <property type="entry name" value="Alkaline_phosphatase_core_sf"/>
</dbReference>
<dbReference type="InterPro" id="IPR001952">
    <property type="entry name" value="Alkaline_phosphatase"/>
</dbReference>
<dbReference type="PANTHER" id="PTHR11596">
    <property type="entry name" value="ALKALINE PHOSPHATASE"/>
    <property type="match status" value="1"/>
</dbReference>
<dbReference type="CDD" id="cd16012">
    <property type="entry name" value="ALP"/>
    <property type="match status" value="1"/>
</dbReference>
<dbReference type="GO" id="GO:0046872">
    <property type="term" value="F:metal ion binding"/>
    <property type="evidence" value="ECO:0007669"/>
    <property type="project" value="UniProtKB-KW"/>
</dbReference>
<evidence type="ECO:0000256" key="5">
    <source>
        <dbReference type="ARBA" id="ARBA00022833"/>
    </source>
</evidence>
<feature type="binding site" evidence="8">
    <location>
        <position position="61"/>
    </location>
    <ligand>
        <name>Mg(2+)</name>
        <dbReference type="ChEBI" id="CHEBI:18420"/>
    </ligand>
</feature>
<feature type="binding site" evidence="8">
    <location>
        <position position="283"/>
    </location>
    <ligand>
        <name>Mg(2+)</name>
        <dbReference type="ChEBI" id="CHEBI:18420"/>
    </ligand>
</feature>
<keyword evidence="6 8" id="KW-0460">Magnesium</keyword>
<feature type="active site" description="Phosphoserine intermediate" evidence="7">
    <location>
        <position position="101"/>
    </location>
</feature>
<dbReference type="Proteomes" id="UP000199668">
    <property type="component" value="Unassembled WGS sequence"/>
</dbReference>
<feature type="binding site" evidence="8">
    <location>
        <position position="292"/>
    </location>
    <ligand>
        <name>Zn(2+)</name>
        <dbReference type="ChEBI" id="CHEBI:29105"/>
        <label>2</label>
    </ligand>
</feature>
<evidence type="ECO:0000256" key="4">
    <source>
        <dbReference type="ARBA" id="ARBA00022801"/>
    </source>
</evidence>
<feature type="binding site" evidence="8">
    <location>
        <position position="154"/>
    </location>
    <ligand>
        <name>Mg(2+)</name>
        <dbReference type="ChEBI" id="CHEBI:18420"/>
    </ligand>
</feature>
<evidence type="ECO:0000256" key="7">
    <source>
        <dbReference type="PIRSR" id="PIRSR601952-1"/>
    </source>
</evidence>
<dbReference type="EMBL" id="FOTY01000001">
    <property type="protein sequence ID" value="SFL48394.1"/>
    <property type="molecule type" value="Genomic_DNA"/>
</dbReference>
<evidence type="ECO:0000313" key="11">
    <source>
        <dbReference type="Proteomes" id="UP000199668"/>
    </source>
</evidence>
<dbReference type="RefSeq" id="WP_090925138.1">
    <property type="nucleotide sequence ID" value="NZ_FOTY01000001.1"/>
</dbReference>
<comment type="cofactor">
    <cofactor evidence="8">
        <name>Mg(2+)</name>
        <dbReference type="ChEBI" id="CHEBI:18420"/>
    </cofactor>
    <text evidence="8">Binds 1 Mg(2+) ion.</text>
</comment>
<dbReference type="PRINTS" id="PR00113">
    <property type="entry name" value="ALKPHPHTASE"/>
</dbReference>
<dbReference type="Pfam" id="PF00245">
    <property type="entry name" value="Alk_phosphatase"/>
    <property type="match status" value="1"/>
</dbReference>
<name>A0A1I4I2A1_9BACI</name>
<feature type="binding site" evidence="8">
    <location>
        <position position="152"/>
    </location>
    <ligand>
        <name>Mg(2+)</name>
        <dbReference type="ChEBI" id="CHEBI:18420"/>
    </ligand>
</feature>
<proteinExistence type="inferred from homology"/>
<evidence type="ECO:0000256" key="3">
    <source>
        <dbReference type="ARBA" id="ARBA00022723"/>
    </source>
</evidence>
<dbReference type="GO" id="GO:0004035">
    <property type="term" value="F:alkaline phosphatase activity"/>
    <property type="evidence" value="ECO:0007669"/>
    <property type="project" value="TreeGrafter"/>
</dbReference>
<organism evidence="10 11">
    <name type="scientific">Salibacterium qingdaonense</name>
    <dbReference type="NCBI Taxonomy" id="266892"/>
    <lineage>
        <taxon>Bacteria</taxon>
        <taxon>Bacillati</taxon>
        <taxon>Bacillota</taxon>
        <taxon>Bacilli</taxon>
        <taxon>Bacillales</taxon>
        <taxon>Bacillaceae</taxon>
    </lineage>
</organism>
<dbReference type="SMART" id="SM00098">
    <property type="entry name" value="alkPPc"/>
    <property type="match status" value="1"/>
</dbReference>
<dbReference type="SUPFAM" id="SSF53649">
    <property type="entry name" value="Alkaline phosphatase-like"/>
    <property type="match status" value="1"/>
</dbReference>
<comment type="similarity">
    <text evidence="1 9">Belongs to the alkaline phosphatase family.</text>
</comment>
<dbReference type="AlphaFoldDB" id="A0A1I4I2A1"/>
<dbReference type="OrthoDB" id="9794455at2"/>
<dbReference type="Gene3D" id="1.10.60.40">
    <property type="match status" value="1"/>
</dbReference>
<evidence type="ECO:0000256" key="8">
    <source>
        <dbReference type="PIRSR" id="PIRSR601952-2"/>
    </source>
</evidence>
<keyword evidence="11" id="KW-1185">Reference proteome</keyword>
<feature type="binding site" evidence="8">
    <location>
        <position position="61"/>
    </location>
    <ligand>
        <name>Zn(2+)</name>
        <dbReference type="ChEBI" id="CHEBI:29105"/>
        <label>2</label>
    </ligand>
</feature>
<feature type="binding site" evidence="8">
    <location>
        <position position="419"/>
    </location>
    <ligand>
        <name>Zn(2+)</name>
        <dbReference type="ChEBI" id="CHEBI:29105"/>
        <label>2</label>
    </ligand>
</feature>
<evidence type="ECO:0000256" key="6">
    <source>
        <dbReference type="ARBA" id="ARBA00022842"/>
    </source>
</evidence>
<gene>
    <name evidence="10" type="ORF">SAMN04488054_101165</name>
</gene>
<evidence type="ECO:0000256" key="9">
    <source>
        <dbReference type="RuleBase" id="RU003946"/>
    </source>
</evidence>
<dbReference type="STRING" id="266892.SAMN04488054_101165"/>
<feature type="binding site" evidence="8">
    <location>
        <position position="330"/>
    </location>
    <ligand>
        <name>Zn(2+)</name>
        <dbReference type="ChEBI" id="CHEBI:29105"/>
        <label>2</label>
    </ligand>
</feature>
<dbReference type="Gene3D" id="3.40.720.10">
    <property type="entry name" value="Alkaline Phosphatase, subunit A"/>
    <property type="match status" value="1"/>
</dbReference>
<accession>A0A1I4I2A1</accession>
<keyword evidence="3 8" id="KW-0479">Metal-binding</keyword>
<evidence type="ECO:0000256" key="1">
    <source>
        <dbReference type="ARBA" id="ARBA00005984"/>
    </source>
</evidence>
<comment type="cofactor">
    <cofactor evidence="8">
        <name>Zn(2+)</name>
        <dbReference type="ChEBI" id="CHEBI:29105"/>
    </cofactor>
    <text evidence="8">Binds 2 Zn(2+) ions.</text>
</comment>
<sequence>MFKKMGAVTLGAGLVLAGGGENVTEAQTEANQFGFPGMWNPGWNESSQQDEVENIIYMIPDGFNADYAANYRWYKGEDAVWDEHLKGMFKTRSSDSRVTDSAAAGTAMATGHKTNNGMVGLDAQGNEVETILEAVEEEGKSSGLVATSRITHATPAVFASHVESRDNQAEIAKQMLDNDVDVMLGGGKEYFLPESEGGMQSEEHLLQQAQDAGYQHVETNGELMETDSVNVNEGEKLLGLFADGALSPELQRSSTEEPSLSDMTSSAIDTLSRDQDGFFLMVEGSQIDWAGHANDAGWAMSDTEAFEHAVEDAITFAEEEGNTLVVVAGDHETGGMSVGTNGEYDVQADKLKEVQATGDYMAAQLNENRTNVREVVENHTPFEWTEENITAVQEADNPAAAINTIVSDKALVGWTSSGHTGVDIPVYAYGPQSDSFSGLLDNTDLPKIMADTMNISLGSNQ</sequence>
<feature type="binding site" evidence="8">
    <location>
        <position position="331"/>
    </location>
    <ligand>
        <name>Zn(2+)</name>
        <dbReference type="ChEBI" id="CHEBI:29105"/>
        <label>2</label>
    </ligand>
</feature>
<dbReference type="PANTHER" id="PTHR11596:SF5">
    <property type="entry name" value="ALKALINE PHOSPHATASE"/>
    <property type="match status" value="1"/>
</dbReference>
<feature type="binding site" evidence="8">
    <location>
        <position position="288"/>
    </location>
    <ligand>
        <name>Zn(2+)</name>
        <dbReference type="ChEBI" id="CHEBI:29105"/>
        <label>2</label>
    </ligand>
</feature>
<reference evidence="10 11" key="1">
    <citation type="submission" date="2016-10" db="EMBL/GenBank/DDBJ databases">
        <authorList>
            <person name="de Groot N.N."/>
        </authorList>
    </citation>
    <scope>NUCLEOTIDE SEQUENCE [LARGE SCALE GENOMIC DNA]</scope>
    <source>
        <strain evidence="10 11">CGMCC 1.6134</strain>
    </source>
</reference>
<protein>
    <submittedName>
        <fullName evidence="10">Alkaline phosphatase</fullName>
    </submittedName>
</protein>
<keyword evidence="5 8" id="KW-0862">Zinc</keyword>
<evidence type="ECO:0000313" key="10">
    <source>
        <dbReference type="EMBL" id="SFL48394.1"/>
    </source>
</evidence>
<evidence type="ECO:0000256" key="2">
    <source>
        <dbReference type="ARBA" id="ARBA00022553"/>
    </source>
</evidence>
<dbReference type="PROSITE" id="PS00123">
    <property type="entry name" value="ALKALINE_PHOSPHATASE"/>
    <property type="match status" value="1"/>
</dbReference>
<keyword evidence="2" id="KW-0597">Phosphoprotein</keyword>
<dbReference type="InterPro" id="IPR018299">
    <property type="entry name" value="Alkaline_phosphatase_AS"/>
</dbReference>
<keyword evidence="4" id="KW-0378">Hydrolase</keyword>